<evidence type="ECO:0000256" key="1">
    <source>
        <dbReference type="ARBA" id="ARBA00022553"/>
    </source>
</evidence>
<evidence type="ECO:0000313" key="9">
    <source>
        <dbReference type="EMBL" id="MBU2874656.1"/>
    </source>
</evidence>
<gene>
    <name evidence="9" type="ORF">KO508_11660</name>
</gene>
<keyword evidence="1 6" id="KW-0597">Phosphoprotein</keyword>
<dbReference type="SMART" id="SM00448">
    <property type="entry name" value="REC"/>
    <property type="match status" value="1"/>
</dbReference>
<keyword evidence="3" id="KW-0805">Transcription regulation</keyword>
<dbReference type="GO" id="GO:0003677">
    <property type="term" value="F:DNA binding"/>
    <property type="evidence" value="ECO:0007669"/>
    <property type="project" value="UniProtKB-KW"/>
</dbReference>
<evidence type="ECO:0000256" key="6">
    <source>
        <dbReference type="PROSITE-ProRule" id="PRU00169"/>
    </source>
</evidence>
<dbReference type="Proteomes" id="UP000753376">
    <property type="component" value="Unassembled WGS sequence"/>
</dbReference>
<evidence type="ECO:0000256" key="5">
    <source>
        <dbReference type="ARBA" id="ARBA00023163"/>
    </source>
</evidence>
<dbReference type="PROSITE" id="PS01124">
    <property type="entry name" value="HTH_ARAC_FAMILY_2"/>
    <property type="match status" value="1"/>
</dbReference>
<sequence length="266" mass="29995">MDNTRAAFGEHVPSIDKMSRPHILVVDDSPDDVRSVVSAMNDQGWRISLAHDARQGFQRALLLQPDLILLDVQMPHMDGFTFCRLLRESDAARVTPVIFLTSAGSLDHRLEGLQMGGVDYILKPYEPLEVLARMRIHLQLQHRDTSELGEPVLATTSEDELLLRAVVRYISQNLRELPSLQEIARSVGTHDKRLSKLFREHMGVTVFAYIREVRLRKGQELLSDSNLSVQDISEWLGFGSACNFTTAFRNGVGMTPTQFRQQAKGS</sequence>
<evidence type="ECO:0000256" key="3">
    <source>
        <dbReference type="ARBA" id="ARBA00023015"/>
    </source>
</evidence>
<keyword evidence="10" id="KW-1185">Reference proteome</keyword>
<dbReference type="PROSITE" id="PS00041">
    <property type="entry name" value="HTH_ARAC_FAMILY_1"/>
    <property type="match status" value="1"/>
</dbReference>
<evidence type="ECO:0000256" key="2">
    <source>
        <dbReference type="ARBA" id="ARBA00023012"/>
    </source>
</evidence>
<organism evidence="9 10">
    <name type="scientific">Marinobacter salexigens</name>
    <dbReference type="NCBI Taxonomy" id="1925763"/>
    <lineage>
        <taxon>Bacteria</taxon>
        <taxon>Pseudomonadati</taxon>
        <taxon>Pseudomonadota</taxon>
        <taxon>Gammaproteobacteria</taxon>
        <taxon>Pseudomonadales</taxon>
        <taxon>Marinobacteraceae</taxon>
        <taxon>Marinobacter</taxon>
    </lineage>
</organism>
<dbReference type="Pfam" id="PF12833">
    <property type="entry name" value="HTH_18"/>
    <property type="match status" value="1"/>
</dbReference>
<keyword evidence="5" id="KW-0804">Transcription</keyword>
<dbReference type="InterPro" id="IPR039420">
    <property type="entry name" value="WalR-like"/>
</dbReference>
<evidence type="ECO:0000259" key="7">
    <source>
        <dbReference type="PROSITE" id="PS01124"/>
    </source>
</evidence>
<accession>A0ABS6A931</accession>
<dbReference type="EMBL" id="JAHKPV010000019">
    <property type="protein sequence ID" value="MBU2874656.1"/>
    <property type="molecule type" value="Genomic_DNA"/>
</dbReference>
<feature type="domain" description="HTH araC/xylS-type" evidence="7">
    <location>
        <begin position="164"/>
        <end position="262"/>
    </location>
</feature>
<dbReference type="Pfam" id="PF00072">
    <property type="entry name" value="Response_reg"/>
    <property type="match status" value="1"/>
</dbReference>
<dbReference type="PANTHER" id="PTHR48111:SF1">
    <property type="entry name" value="TWO-COMPONENT RESPONSE REGULATOR ORR33"/>
    <property type="match status" value="1"/>
</dbReference>
<dbReference type="InterPro" id="IPR018062">
    <property type="entry name" value="HTH_AraC-typ_CS"/>
</dbReference>
<reference evidence="9 10" key="1">
    <citation type="submission" date="2021-05" db="EMBL/GenBank/DDBJ databases">
        <title>Draft genomes of bacteria isolated from model marine particles.</title>
        <authorList>
            <person name="Datta M.S."/>
            <person name="Schwartzman J.A."/>
            <person name="Enke T.N."/>
            <person name="Saavedra J."/>
            <person name="Cermak N."/>
            <person name="Cordero O.X."/>
        </authorList>
    </citation>
    <scope>NUCLEOTIDE SEQUENCE [LARGE SCALE GENOMIC DNA]</scope>
    <source>
        <strain evidence="9 10">D2M19</strain>
    </source>
</reference>
<proteinExistence type="predicted"/>
<feature type="domain" description="Response regulatory" evidence="8">
    <location>
        <begin position="22"/>
        <end position="138"/>
    </location>
</feature>
<comment type="caution">
    <text evidence="9">The sequence shown here is derived from an EMBL/GenBank/DDBJ whole genome shotgun (WGS) entry which is preliminary data.</text>
</comment>
<feature type="modified residue" description="4-aspartylphosphate" evidence="6">
    <location>
        <position position="71"/>
    </location>
</feature>
<dbReference type="SMART" id="SM00342">
    <property type="entry name" value="HTH_ARAC"/>
    <property type="match status" value="1"/>
</dbReference>
<name>A0ABS6A931_9GAMM</name>
<dbReference type="PANTHER" id="PTHR48111">
    <property type="entry name" value="REGULATOR OF RPOS"/>
    <property type="match status" value="1"/>
</dbReference>
<evidence type="ECO:0000259" key="8">
    <source>
        <dbReference type="PROSITE" id="PS50110"/>
    </source>
</evidence>
<dbReference type="PROSITE" id="PS50110">
    <property type="entry name" value="RESPONSE_REGULATORY"/>
    <property type="match status" value="1"/>
</dbReference>
<dbReference type="InterPro" id="IPR018060">
    <property type="entry name" value="HTH_AraC"/>
</dbReference>
<dbReference type="InterPro" id="IPR001789">
    <property type="entry name" value="Sig_transdc_resp-reg_receiver"/>
</dbReference>
<protein>
    <submittedName>
        <fullName evidence="9">DNA-binding response regulator</fullName>
    </submittedName>
</protein>
<keyword evidence="4 9" id="KW-0238">DNA-binding</keyword>
<evidence type="ECO:0000256" key="4">
    <source>
        <dbReference type="ARBA" id="ARBA00023125"/>
    </source>
</evidence>
<dbReference type="RefSeq" id="WP_216008479.1">
    <property type="nucleotide sequence ID" value="NZ_JAHKPV010000019.1"/>
</dbReference>
<evidence type="ECO:0000313" key="10">
    <source>
        <dbReference type="Proteomes" id="UP000753376"/>
    </source>
</evidence>
<keyword evidence="2" id="KW-0902">Two-component regulatory system</keyword>